<gene>
    <name evidence="1" type="ORF">SAMN05444164_0781</name>
</gene>
<evidence type="ECO:0000313" key="2">
    <source>
        <dbReference type="Proteomes" id="UP000198992"/>
    </source>
</evidence>
<dbReference type="RefSeq" id="WP_092114385.1">
    <property type="nucleotide sequence ID" value="NZ_FNTH01000001.1"/>
</dbReference>
<evidence type="ECO:0000313" key="1">
    <source>
        <dbReference type="EMBL" id="SEC00730.1"/>
    </source>
</evidence>
<dbReference type="AlphaFoldDB" id="A0A1H4NZV0"/>
<dbReference type="OrthoDB" id="9965885at2"/>
<proteinExistence type="predicted"/>
<protein>
    <submittedName>
        <fullName evidence="1">Uncharacterized protein</fullName>
    </submittedName>
</protein>
<accession>A0A1H4NZV0</accession>
<organism evidence="1 2">
    <name type="scientific">Bradyrhizobium erythrophlei</name>
    <dbReference type="NCBI Taxonomy" id="1437360"/>
    <lineage>
        <taxon>Bacteria</taxon>
        <taxon>Pseudomonadati</taxon>
        <taxon>Pseudomonadota</taxon>
        <taxon>Alphaproteobacteria</taxon>
        <taxon>Hyphomicrobiales</taxon>
        <taxon>Nitrobacteraceae</taxon>
        <taxon>Bradyrhizobium</taxon>
    </lineage>
</organism>
<dbReference type="Proteomes" id="UP000198992">
    <property type="component" value="Unassembled WGS sequence"/>
</dbReference>
<reference evidence="1 2" key="1">
    <citation type="submission" date="2016-10" db="EMBL/GenBank/DDBJ databases">
        <authorList>
            <person name="de Groot N.N."/>
        </authorList>
    </citation>
    <scope>NUCLEOTIDE SEQUENCE [LARGE SCALE GENOMIC DNA]</scope>
    <source>
        <strain evidence="1 2">MT12</strain>
    </source>
</reference>
<sequence length="120" mass="13182">MSLALPAAAGSLSEEEVAFINGYTISRLVLLKCQEKGYVSDDDTPMKNADKAGVDGARIWDASRAALMAILDQEYDRRDIIPEVTRVVRHTIEKSGDDVKSGSICKYTGAFETLGWIKKK</sequence>
<name>A0A1H4NZV0_9BRAD</name>
<dbReference type="EMBL" id="FNTH01000001">
    <property type="protein sequence ID" value="SEC00730.1"/>
    <property type="molecule type" value="Genomic_DNA"/>
</dbReference>